<keyword evidence="1" id="KW-0472">Membrane</keyword>
<keyword evidence="1" id="KW-0812">Transmembrane</keyword>
<accession>A0ABZ1CGN3</accession>
<keyword evidence="1" id="KW-1133">Transmembrane helix</keyword>
<proteinExistence type="predicted"/>
<gene>
    <name evidence="3" type="ORF">VA613_09620</name>
</gene>
<name>A0ABZ1CGN3_9PROT</name>
<dbReference type="Proteomes" id="UP001334732">
    <property type="component" value="Chromosome"/>
</dbReference>
<feature type="transmembrane region" description="Helical" evidence="1">
    <location>
        <begin position="12"/>
        <end position="34"/>
    </location>
</feature>
<organism evidence="3 4">
    <name type="scientific">Thiobacillus sedimenti</name>
    <dbReference type="NCBI Taxonomy" id="3110231"/>
    <lineage>
        <taxon>Bacteria</taxon>
        <taxon>Pseudomonadati</taxon>
        <taxon>Pseudomonadota</taxon>
        <taxon>Betaproteobacteria</taxon>
        <taxon>Nitrosomonadales</taxon>
        <taxon>Thiobacillaceae</taxon>
        <taxon>Thiobacillus</taxon>
    </lineage>
</organism>
<reference evidence="3 4" key="1">
    <citation type="submission" date="2023-12" db="EMBL/GenBank/DDBJ databases">
        <title>Thiobacillus sedimentum sp. nov., a chemolithoautotrophic sulfur-oxidizing bacterium isolated from freshwater sediment.</title>
        <authorList>
            <person name="Luo J."/>
            <person name="Dai C."/>
        </authorList>
    </citation>
    <scope>NUCLEOTIDE SEQUENCE [LARGE SCALE GENOMIC DNA]</scope>
    <source>
        <strain evidence="3 4">SCUT-2</strain>
    </source>
</reference>
<feature type="domain" description="SHOCT" evidence="2">
    <location>
        <begin position="52"/>
        <end position="77"/>
    </location>
</feature>
<evidence type="ECO:0000259" key="2">
    <source>
        <dbReference type="Pfam" id="PF09851"/>
    </source>
</evidence>
<evidence type="ECO:0000313" key="4">
    <source>
        <dbReference type="Proteomes" id="UP001334732"/>
    </source>
</evidence>
<evidence type="ECO:0000313" key="3">
    <source>
        <dbReference type="EMBL" id="WRS38270.1"/>
    </source>
</evidence>
<dbReference type="Pfam" id="PF09851">
    <property type="entry name" value="SHOCT"/>
    <property type="match status" value="1"/>
</dbReference>
<dbReference type="InterPro" id="IPR018649">
    <property type="entry name" value="SHOCT"/>
</dbReference>
<keyword evidence="4" id="KW-1185">Reference proteome</keyword>
<dbReference type="RefSeq" id="WP_296768656.1">
    <property type="nucleotide sequence ID" value="NZ_CP141769.1"/>
</dbReference>
<dbReference type="EMBL" id="CP141769">
    <property type="protein sequence ID" value="WRS38270.1"/>
    <property type="molecule type" value="Genomic_DNA"/>
</dbReference>
<evidence type="ECO:0000256" key="1">
    <source>
        <dbReference type="SAM" id="Phobius"/>
    </source>
</evidence>
<protein>
    <submittedName>
        <fullName evidence="3">SHOCT domain-containing protein</fullName>
    </submittedName>
</protein>
<sequence length="80" mass="9408">MWEYGMGWGWGWFGMILFWLVPILLIALGLKYFFGDGIRRPNPGARDGRQGALDVLEERYARGEIDREEFIEKRDDLKRG</sequence>